<keyword evidence="3" id="KW-1185">Reference proteome</keyword>
<evidence type="ECO:0000256" key="1">
    <source>
        <dbReference type="SAM" id="Coils"/>
    </source>
</evidence>
<gene>
    <name evidence="2" type="ORF">JKG68_07315</name>
</gene>
<dbReference type="Proteomes" id="UP000605848">
    <property type="component" value="Unassembled WGS sequence"/>
</dbReference>
<evidence type="ECO:0000313" key="2">
    <source>
        <dbReference type="EMBL" id="MBL0403767.1"/>
    </source>
</evidence>
<reference evidence="2" key="1">
    <citation type="submission" date="2021-01" db="EMBL/GenBank/DDBJ databases">
        <title>Microvirga sp.</title>
        <authorList>
            <person name="Kim M.K."/>
        </authorList>
    </citation>
    <scope>NUCLEOTIDE SEQUENCE</scope>
    <source>
        <strain evidence="2">5420S-16</strain>
    </source>
</reference>
<dbReference type="AlphaFoldDB" id="A0A936ZBA0"/>
<keyword evidence="1" id="KW-0175">Coiled coil</keyword>
<feature type="coiled-coil region" evidence="1">
    <location>
        <begin position="86"/>
        <end position="120"/>
    </location>
</feature>
<proteinExistence type="predicted"/>
<name>A0A936ZBA0_9HYPH</name>
<comment type="caution">
    <text evidence="2">The sequence shown here is derived from an EMBL/GenBank/DDBJ whole genome shotgun (WGS) entry which is preliminary data.</text>
</comment>
<accession>A0A936ZBA0</accession>
<sequence length="149" mass="17371">MTTQFDPQFFIQVIGQLDEDLRQRIDATTEDCGTMIVAVAEDHNETKQRTTSIEDSLKIIREQIESLGKLVADPLGIRVAEAMNPEWLLGRRLNDLESRMKKLEREYEKRMRNFELALIETKCGPNPFAPDEEPVLEQLRKKYAEEFKE</sequence>
<protein>
    <submittedName>
        <fullName evidence="2">Uncharacterized protein</fullName>
    </submittedName>
</protein>
<evidence type="ECO:0000313" key="3">
    <source>
        <dbReference type="Proteomes" id="UP000605848"/>
    </source>
</evidence>
<dbReference type="EMBL" id="JAEQMY010000008">
    <property type="protein sequence ID" value="MBL0403767.1"/>
    <property type="molecule type" value="Genomic_DNA"/>
</dbReference>
<organism evidence="2 3">
    <name type="scientific">Microvirga aerilata</name>
    <dbReference type="NCBI Taxonomy" id="670292"/>
    <lineage>
        <taxon>Bacteria</taxon>
        <taxon>Pseudomonadati</taxon>
        <taxon>Pseudomonadota</taxon>
        <taxon>Alphaproteobacteria</taxon>
        <taxon>Hyphomicrobiales</taxon>
        <taxon>Methylobacteriaceae</taxon>
        <taxon>Microvirga</taxon>
    </lineage>
</organism>
<dbReference type="RefSeq" id="WP_202057486.1">
    <property type="nucleotide sequence ID" value="NZ_JAEQMY010000008.1"/>
</dbReference>